<dbReference type="Proteomes" id="UP000291144">
    <property type="component" value="Unassembled WGS sequence"/>
</dbReference>
<sequence length="242" mass="27079">MTTDFQGAPATVLRGRCQESFASPQRRLKEPPDVSTQTATLDQAVSDFVRLRPRLFRIAYRIVGNVHEAEDLVQDVWLRWQRTDRAAVADPAAFLATATCRLALNVVQSARHRHETYVAPWLSEETAEGGVDPHAVIERREAVDHAVRLLLERLSPAERATYVLREGFEYPYREIAETLHIGAPNARQLVKRARDRLSSDRRHPVTPAAHDRLRRALALASVAGELAGLERLLTADLAAQAS</sequence>
<dbReference type="SUPFAM" id="SSF88946">
    <property type="entry name" value="Sigma2 domain of RNA polymerase sigma factors"/>
    <property type="match status" value="1"/>
</dbReference>
<dbReference type="Pfam" id="PF08281">
    <property type="entry name" value="Sigma70_r4_2"/>
    <property type="match status" value="1"/>
</dbReference>
<evidence type="ECO:0000259" key="6">
    <source>
        <dbReference type="Pfam" id="PF08281"/>
    </source>
</evidence>
<dbReference type="InterPro" id="IPR014284">
    <property type="entry name" value="RNA_pol_sigma-70_dom"/>
</dbReference>
<dbReference type="InterPro" id="IPR007627">
    <property type="entry name" value="RNA_pol_sigma70_r2"/>
</dbReference>
<feature type="domain" description="RNA polymerase sigma-70 region 2" evidence="5">
    <location>
        <begin position="50"/>
        <end position="111"/>
    </location>
</feature>
<dbReference type="SUPFAM" id="SSF88659">
    <property type="entry name" value="Sigma3 and sigma4 domains of RNA polymerase sigma factors"/>
    <property type="match status" value="1"/>
</dbReference>
<dbReference type="OrthoDB" id="3211555at2"/>
<evidence type="ECO:0000256" key="4">
    <source>
        <dbReference type="ARBA" id="ARBA00023163"/>
    </source>
</evidence>
<protein>
    <submittedName>
        <fullName evidence="7">Sigma-70 family RNA polymerase sigma factor</fullName>
    </submittedName>
</protein>
<comment type="similarity">
    <text evidence="1">Belongs to the sigma-70 factor family. ECF subfamily.</text>
</comment>
<accession>A0A4R0KUH4</accession>
<dbReference type="PANTHER" id="PTHR30173">
    <property type="entry name" value="SIGMA 19 FACTOR"/>
    <property type="match status" value="1"/>
</dbReference>
<dbReference type="GO" id="GO:0003677">
    <property type="term" value="F:DNA binding"/>
    <property type="evidence" value="ECO:0007669"/>
    <property type="project" value="InterPro"/>
</dbReference>
<evidence type="ECO:0000313" key="8">
    <source>
        <dbReference type="Proteomes" id="UP000291144"/>
    </source>
</evidence>
<reference evidence="7 8" key="1">
    <citation type="submission" date="2019-02" db="EMBL/GenBank/DDBJ databases">
        <title>Kribbella capetownensis sp. nov. and Kribbella speibonae sp. nov., isolated from soil.</title>
        <authorList>
            <person name="Curtis S.M."/>
            <person name="Norton I."/>
            <person name="Everest G.J."/>
            <person name="Meyers P.R."/>
        </authorList>
    </citation>
    <scope>NUCLEOTIDE SEQUENCE [LARGE SCALE GENOMIC DNA]</scope>
    <source>
        <strain evidence="7 8">NRRL B-24813</strain>
    </source>
</reference>
<comment type="caution">
    <text evidence="7">The sequence shown here is derived from an EMBL/GenBank/DDBJ whole genome shotgun (WGS) entry which is preliminary data.</text>
</comment>
<dbReference type="InterPro" id="IPR013324">
    <property type="entry name" value="RNA_pol_sigma_r3/r4-like"/>
</dbReference>
<dbReference type="NCBIfam" id="TIGR02937">
    <property type="entry name" value="sigma70-ECF"/>
    <property type="match status" value="1"/>
</dbReference>
<dbReference type="PANTHER" id="PTHR30173:SF36">
    <property type="entry name" value="ECF RNA POLYMERASE SIGMA FACTOR SIGJ"/>
    <property type="match status" value="1"/>
</dbReference>
<dbReference type="InterPro" id="IPR013325">
    <property type="entry name" value="RNA_pol_sigma_r2"/>
</dbReference>
<dbReference type="Gene3D" id="1.10.1740.10">
    <property type="match status" value="1"/>
</dbReference>
<evidence type="ECO:0000259" key="5">
    <source>
        <dbReference type="Pfam" id="PF04542"/>
    </source>
</evidence>
<keyword evidence="4" id="KW-0804">Transcription</keyword>
<proteinExistence type="inferred from homology"/>
<organism evidence="7 8">
    <name type="scientific">Kribbella pittospori</name>
    <dbReference type="NCBI Taxonomy" id="722689"/>
    <lineage>
        <taxon>Bacteria</taxon>
        <taxon>Bacillati</taxon>
        <taxon>Actinomycetota</taxon>
        <taxon>Actinomycetes</taxon>
        <taxon>Propionibacteriales</taxon>
        <taxon>Kribbellaceae</taxon>
        <taxon>Kribbella</taxon>
    </lineage>
</organism>
<dbReference type="Pfam" id="PF04542">
    <property type="entry name" value="Sigma70_r2"/>
    <property type="match status" value="1"/>
</dbReference>
<feature type="domain" description="RNA polymerase sigma factor 70 region 4 type 2" evidence="6">
    <location>
        <begin position="146"/>
        <end position="197"/>
    </location>
</feature>
<evidence type="ECO:0000256" key="1">
    <source>
        <dbReference type="ARBA" id="ARBA00010641"/>
    </source>
</evidence>
<dbReference type="InterPro" id="IPR052704">
    <property type="entry name" value="ECF_Sigma-70_Domain"/>
</dbReference>
<dbReference type="EMBL" id="SJKB01000003">
    <property type="protein sequence ID" value="TCC63204.1"/>
    <property type="molecule type" value="Genomic_DNA"/>
</dbReference>
<dbReference type="InterPro" id="IPR036388">
    <property type="entry name" value="WH-like_DNA-bd_sf"/>
</dbReference>
<gene>
    <name evidence="7" type="ORF">E0H73_12105</name>
</gene>
<dbReference type="InterPro" id="IPR013249">
    <property type="entry name" value="RNA_pol_sigma70_r4_t2"/>
</dbReference>
<evidence type="ECO:0000313" key="7">
    <source>
        <dbReference type="EMBL" id="TCC63204.1"/>
    </source>
</evidence>
<dbReference type="GO" id="GO:0016987">
    <property type="term" value="F:sigma factor activity"/>
    <property type="evidence" value="ECO:0007669"/>
    <property type="project" value="UniProtKB-KW"/>
</dbReference>
<name>A0A4R0KUH4_9ACTN</name>
<keyword evidence="3" id="KW-0731">Sigma factor</keyword>
<dbReference type="Gene3D" id="1.10.10.10">
    <property type="entry name" value="Winged helix-like DNA-binding domain superfamily/Winged helix DNA-binding domain"/>
    <property type="match status" value="1"/>
</dbReference>
<dbReference type="GO" id="GO:0006352">
    <property type="term" value="P:DNA-templated transcription initiation"/>
    <property type="evidence" value="ECO:0007669"/>
    <property type="project" value="InterPro"/>
</dbReference>
<keyword evidence="8" id="KW-1185">Reference proteome</keyword>
<dbReference type="AlphaFoldDB" id="A0A4R0KUH4"/>
<evidence type="ECO:0000256" key="3">
    <source>
        <dbReference type="ARBA" id="ARBA00023082"/>
    </source>
</evidence>
<keyword evidence="2" id="KW-0805">Transcription regulation</keyword>
<evidence type="ECO:0000256" key="2">
    <source>
        <dbReference type="ARBA" id="ARBA00023015"/>
    </source>
</evidence>